<reference evidence="1 2" key="1">
    <citation type="journal article" date="2011" name="Stand. Genomic Sci.">
        <title>Complete genome sequence of Nitratifractor salsuginis type strain (E9I37-1).</title>
        <authorList>
            <person name="Anderson I."/>
            <person name="Sikorski J."/>
            <person name="Zeytun A."/>
            <person name="Nolan M."/>
            <person name="Lapidus A."/>
            <person name="Lucas S."/>
            <person name="Hammon N."/>
            <person name="Deshpande S."/>
            <person name="Cheng J.F."/>
            <person name="Tapia R."/>
            <person name="Han C."/>
            <person name="Goodwin L."/>
            <person name="Pitluck S."/>
            <person name="Liolios K."/>
            <person name="Pagani I."/>
            <person name="Ivanova N."/>
            <person name="Huntemann M."/>
            <person name="Mavromatis K."/>
            <person name="Ovchinikova G."/>
            <person name="Pati A."/>
            <person name="Chen A."/>
            <person name="Palaniappan K."/>
            <person name="Land M."/>
            <person name="Hauser L."/>
            <person name="Brambilla E.M."/>
            <person name="Ngatchou-Djao O.D."/>
            <person name="Rohde M."/>
            <person name="Tindall B.J."/>
            <person name="Goker M."/>
            <person name="Detter J.C."/>
            <person name="Woyke T."/>
            <person name="Bristow J."/>
            <person name="Eisen J.A."/>
            <person name="Markowitz V."/>
            <person name="Hugenholtz P."/>
            <person name="Klenk H.P."/>
            <person name="Kyrpides N.C."/>
        </authorList>
    </citation>
    <scope>NUCLEOTIDE SEQUENCE [LARGE SCALE GENOMIC DNA]</scope>
    <source>
        <strain evidence="2">DSM 16511 / JCM 12458 / E9I37-1</strain>
    </source>
</reference>
<dbReference type="Proteomes" id="UP000008633">
    <property type="component" value="Chromosome"/>
</dbReference>
<dbReference type="AlphaFoldDB" id="E6X357"/>
<gene>
    <name evidence="1" type="ordered locus">Nitsa_0942</name>
</gene>
<name>E6X357_NITSE</name>
<dbReference type="RefSeq" id="WP_013553895.1">
    <property type="nucleotide sequence ID" value="NC_014935.1"/>
</dbReference>
<evidence type="ECO:0008006" key="3">
    <source>
        <dbReference type="Google" id="ProtNLM"/>
    </source>
</evidence>
<dbReference type="STRING" id="749222.Nitsa_0942"/>
<dbReference type="KEGG" id="nsa:Nitsa_0942"/>
<sequence length="176" mass="20373">MVSRVEIVLILFLLGALALGLSNRTRIVQARQDRHKVHKSAELYDAKNLEVNASGVMNTYSARHAYLIGQTWHMEDFRTRNPDIRLLSARKALRTKRLTRLDGNVTLIRTDGSVYRAQTVIYDRVRKTLNSVGPFDARRGKDYLKGVDFYYEIVPKITRAETVFAHYRLKDAKHLR</sequence>
<reference evidence="2" key="2">
    <citation type="submission" date="2011-01" db="EMBL/GenBank/DDBJ databases">
        <title>The complete genome of Nitratifractor salsuginis DSM 16511.</title>
        <authorList>
            <consortium name="US DOE Joint Genome Institute (JGI-PGF)"/>
            <person name="Lucas S."/>
            <person name="Copeland A."/>
            <person name="Lapidus A."/>
            <person name="Bruce D."/>
            <person name="Goodwin L."/>
            <person name="Pitluck S."/>
            <person name="Kyrpides N."/>
            <person name="Mavromatis K."/>
            <person name="Ivanova N."/>
            <person name="Mikhailova N."/>
            <person name="Zeytun A."/>
            <person name="Detter J.C."/>
            <person name="Tapia R."/>
            <person name="Han C."/>
            <person name="Land M."/>
            <person name="Hauser L."/>
            <person name="Markowitz V."/>
            <person name="Cheng J.-F."/>
            <person name="Hugenholtz P."/>
            <person name="Woyke T."/>
            <person name="Wu D."/>
            <person name="Tindall B."/>
            <person name="Schuetze A."/>
            <person name="Brambilla E."/>
            <person name="Klenk H.-P."/>
            <person name="Eisen J.A."/>
        </authorList>
    </citation>
    <scope>NUCLEOTIDE SEQUENCE [LARGE SCALE GENOMIC DNA]</scope>
    <source>
        <strain evidence="2">DSM 16511 / JCM 12458 / E9I37-1</strain>
    </source>
</reference>
<keyword evidence="2" id="KW-1185">Reference proteome</keyword>
<evidence type="ECO:0000313" key="2">
    <source>
        <dbReference type="Proteomes" id="UP000008633"/>
    </source>
</evidence>
<dbReference type="HOGENOM" id="CLU_1523619_0_0_7"/>
<protein>
    <recommendedName>
        <fullName evidence="3">LPS export ABC transporter periplasmic protein LptC</fullName>
    </recommendedName>
</protein>
<proteinExistence type="predicted"/>
<accession>E6X357</accession>
<evidence type="ECO:0000313" key="1">
    <source>
        <dbReference type="EMBL" id="ADV46201.1"/>
    </source>
</evidence>
<dbReference type="EMBL" id="CP002452">
    <property type="protein sequence ID" value="ADV46201.1"/>
    <property type="molecule type" value="Genomic_DNA"/>
</dbReference>
<organism evidence="1 2">
    <name type="scientific">Nitratifractor salsuginis (strain DSM 16511 / JCM 12458 / E9I37-1)</name>
    <dbReference type="NCBI Taxonomy" id="749222"/>
    <lineage>
        <taxon>Bacteria</taxon>
        <taxon>Pseudomonadati</taxon>
        <taxon>Campylobacterota</taxon>
        <taxon>Epsilonproteobacteria</taxon>
        <taxon>Campylobacterales</taxon>
        <taxon>Sulfurovaceae</taxon>
        <taxon>Nitratifractor</taxon>
    </lineage>
</organism>